<keyword evidence="3" id="KW-1003">Cell membrane</keyword>
<dbReference type="PANTHER" id="PTHR30193">
    <property type="entry name" value="ABC TRANSPORTER PERMEASE PROTEIN"/>
    <property type="match status" value="1"/>
</dbReference>
<feature type="transmembrane region" description="Helical" evidence="7">
    <location>
        <begin position="167"/>
        <end position="200"/>
    </location>
</feature>
<dbReference type="KEGG" id="mph:MLP_15180"/>
<feature type="transmembrane region" description="Helical" evidence="7">
    <location>
        <begin position="94"/>
        <end position="115"/>
    </location>
</feature>
<evidence type="ECO:0000259" key="9">
    <source>
        <dbReference type="PROSITE" id="PS50928"/>
    </source>
</evidence>
<accession>F5XQN2</accession>
<name>F5XQN2_MICPN</name>
<dbReference type="Pfam" id="PF00528">
    <property type="entry name" value="BPD_transp_1"/>
    <property type="match status" value="1"/>
</dbReference>
<evidence type="ECO:0000256" key="4">
    <source>
        <dbReference type="ARBA" id="ARBA00022692"/>
    </source>
</evidence>
<dbReference type="InterPro" id="IPR000515">
    <property type="entry name" value="MetI-like"/>
</dbReference>
<proteinExistence type="inferred from homology"/>
<feature type="region of interest" description="Disordered" evidence="8">
    <location>
        <begin position="1"/>
        <end position="24"/>
    </location>
</feature>
<dbReference type="CDD" id="cd06261">
    <property type="entry name" value="TM_PBP2"/>
    <property type="match status" value="1"/>
</dbReference>
<feature type="compositionally biased region" description="Low complexity" evidence="8">
    <location>
        <begin position="1"/>
        <end position="12"/>
    </location>
</feature>
<dbReference type="PROSITE" id="PS50928">
    <property type="entry name" value="ABC_TM1"/>
    <property type="match status" value="1"/>
</dbReference>
<dbReference type="STRING" id="1032480.MLP_15180"/>
<dbReference type="EMBL" id="AP012204">
    <property type="protein sequence ID" value="BAK34532.1"/>
    <property type="molecule type" value="Genomic_DNA"/>
</dbReference>
<evidence type="ECO:0000256" key="6">
    <source>
        <dbReference type="ARBA" id="ARBA00023136"/>
    </source>
</evidence>
<dbReference type="PANTHER" id="PTHR30193:SF37">
    <property type="entry name" value="INNER MEMBRANE ABC TRANSPORTER PERMEASE PROTEIN YCJO"/>
    <property type="match status" value="1"/>
</dbReference>
<keyword evidence="5 7" id="KW-1133">Transmembrane helix</keyword>
<dbReference type="InterPro" id="IPR035906">
    <property type="entry name" value="MetI-like_sf"/>
</dbReference>
<dbReference type="GO" id="GO:0055085">
    <property type="term" value="P:transmembrane transport"/>
    <property type="evidence" value="ECO:0007669"/>
    <property type="project" value="InterPro"/>
</dbReference>
<keyword evidence="6 7" id="KW-0472">Membrane</keyword>
<keyword evidence="4 7" id="KW-0812">Transmembrane</keyword>
<dbReference type="GO" id="GO:0005886">
    <property type="term" value="C:plasma membrane"/>
    <property type="evidence" value="ECO:0007669"/>
    <property type="project" value="UniProtKB-SubCell"/>
</dbReference>
<dbReference type="SUPFAM" id="SSF161098">
    <property type="entry name" value="MetI-like"/>
    <property type="match status" value="1"/>
</dbReference>
<dbReference type="HOGENOM" id="CLU_016047_0_2_11"/>
<evidence type="ECO:0000256" key="8">
    <source>
        <dbReference type="SAM" id="MobiDB-lite"/>
    </source>
</evidence>
<comment type="similarity">
    <text evidence="7">Belongs to the binding-protein-dependent transport system permease family.</text>
</comment>
<comment type="subcellular location">
    <subcellularLocation>
        <location evidence="1 7">Cell membrane</location>
        <topology evidence="1 7">Multi-pass membrane protein</topology>
    </subcellularLocation>
</comment>
<feature type="domain" description="ABC transmembrane type-1" evidence="9">
    <location>
        <begin position="90"/>
        <end position="304"/>
    </location>
</feature>
<organism evidence="10 11">
    <name type="scientific">Microlunatus phosphovorus (strain ATCC 700054 / DSM 10555 / JCM 9379 / NBRC 101784 / NCIMB 13414 / VKM Ac-1990 / NM-1)</name>
    <dbReference type="NCBI Taxonomy" id="1032480"/>
    <lineage>
        <taxon>Bacteria</taxon>
        <taxon>Bacillati</taxon>
        <taxon>Actinomycetota</taxon>
        <taxon>Actinomycetes</taxon>
        <taxon>Propionibacteriales</taxon>
        <taxon>Propionibacteriaceae</taxon>
        <taxon>Microlunatus</taxon>
    </lineage>
</organism>
<dbReference type="eggNOG" id="COG1175">
    <property type="taxonomic scope" value="Bacteria"/>
</dbReference>
<evidence type="ECO:0000256" key="3">
    <source>
        <dbReference type="ARBA" id="ARBA00022475"/>
    </source>
</evidence>
<evidence type="ECO:0000256" key="2">
    <source>
        <dbReference type="ARBA" id="ARBA00022448"/>
    </source>
</evidence>
<evidence type="ECO:0000256" key="1">
    <source>
        <dbReference type="ARBA" id="ARBA00004651"/>
    </source>
</evidence>
<dbReference type="OrthoDB" id="9804439at2"/>
<dbReference type="InterPro" id="IPR051393">
    <property type="entry name" value="ABC_transporter_permease"/>
</dbReference>
<evidence type="ECO:0000313" key="11">
    <source>
        <dbReference type="Proteomes" id="UP000007947"/>
    </source>
</evidence>
<keyword evidence="2 7" id="KW-0813">Transport</keyword>
<feature type="transmembrane region" description="Helical" evidence="7">
    <location>
        <begin position="221"/>
        <end position="243"/>
    </location>
</feature>
<dbReference type="RefSeq" id="WP_013862415.1">
    <property type="nucleotide sequence ID" value="NC_015635.1"/>
</dbReference>
<evidence type="ECO:0000313" key="10">
    <source>
        <dbReference type="EMBL" id="BAK34532.1"/>
    </source>
</evidence>
<evidence type="ECO:0000256" key="7">
    <source>
        <dbReference type="RuleBase" id="RU363032"/>
    </source>
</evidence>
<keyword evidence="11" id="KW-1185">Reference proteome</keyword>
<feature type="transmembrane region" description="Helical" evidence="7">
    <location>
        <begin position="280"/>
        <end position="304"/>
    </location>
</feature>
<evidence type="ECO:0000256" key="5">
    <source>
        <dbReference type="ARBA" id="ARBA00022989"/>
    </source>
</evidence>
<dbReference type="SUPFAM" id="SSF160964">
    <property type="entry name" value="MalF N-terminal region-like"/>
    <property type="match status" value="1"/>
</dbReference>
<sequence length="313" mass="33286">MTSALQRSAAQPPTAPPAPATAGRARRSGSYINLMYIPAIVLFAVFVLYPLIQGIGLAFTNWDGYSPDKKFVGLDNFARLFTDTTFLTALRNTLLYGFGCTVLQQILGLALALALDGGGRLRTGARAIIYLPVLVSPVVMGMMYSFLFQYDRGALNDILVSIGVPRVAWLSSGAGAVAIIILINTLQFVGLSMVIYLAGLQSIGTEVYEAAEIDGARGWKLLTTITIPLLRASFISSMIINLIGGLKLFDVIQVLTGGGPGYASHSVSTLIGRTYFGQQAAGYASAMGVALFILIALVSVFLVARMDRSGRDA</sequence>
<protein>
    <submittedName>
        <fullName evidence="10">Putative ABC transporter permease protein</fullName>
    </submittedName>
</protein>
<dbReference type="Gene3D" id="1.10.3720.10">
    <property type="entry name" value="MetI-like"/>
    <property type="match status" value="1"/>
</dbReference>
<reference evidence="10 11" key="1">
    <citation type="submission" date="2011-05" db="EMBL/GenBank/DDBJ databases">
        <title>Whole genome sequence of Microlunatus phosphovorus NM-1.</title>
        <authorList>
            <person name="Hosoyama A."/>
            <person name="Sasaki K."/>
            <person name="Harada T."/>
            <person name="Igarashi R."/>
            <person name="Kawakoshi A."/>
            <person name="Sasagawa M."/>
            <person name="Fukada J."/>
            <person name="Nakamura S."/>
            <person name="Katano Y."/>
            <person name="Hanada S."/>
            <person name="Kamagata Y."/>
            <person name="Nakamura N."/>
            <person name="Yamazaki S."/>
            <person name="Fujita N."/>
        </authorList>
    </citation>
    <scope>NUCLEOTIDE SEQUENCE [LARGE SCALE GENOMIC DNA]</scope>
    <source>
        <strain evidence="11">ATCC 700054 / DSM 10555 / JCM 9379 / NBRC 101784 / NCIMB 13414 / VKM Ac-1990 / NM-1</strain>
    </source>
</reference>
<feature type="transmembrane region" description="Helical" evidence="7">
    <location>
        <begin position="34"/>
        <end position="52"/>
    </location>
</feature>
<gene>
    <name evidence="10" type="ordered locus">MLP_15180</name>
</gene>
<dbReference type="AlphaFoldDB" id="F5XQN2"/>
<dbReference type="Proteomes" id="UP000007947">
    <property type="component" value="Chromosome"/>
</dbReference>
<feature type="transmembrane region" description="Helical" evidence="7">
    <location>
        <begin position="127"/>
        <end position="147"/>
    </location>
</feature>